<dbReference type="Pfam" id="PF00531">
    <property type="entry name" value="Death"/>
    <property type="match status" value="1"/>
</dbReference>
<dbReference type="PROSITE" id="PS50297">
    <property type="entry name" value="ANK_REP_REGION"/>
    <property type="match status" value="9"/>
</dbReference>
<accession>A0A8K0ENQ2</accession>
<feature type="repeat" description="ANK" evidence="3">
    <location>
        <begin position="288"/>
        <end position="320"/>
    </location>
</feature>
<feature type="repeat" description="ANK" evidence="3">
    <location>
        <begin position="409"/>
        <end position="441"/>
    </location>
</feature>
<feature type="compositionally biased region" description="Acidic residues" evidence="4">
    <location>
        <begin position="602"/>
        <end position="613"/>
    </location>
</feature>
<dbReference type="PANTHER" id="PTHR24193">
    <property type="entry name" value="ANKYRIN REPEAT PROTEIN"/>
    <property type="match status" value="1"/>
</dbReference>
<feature type="repeat" description="ANK" evidence="3">
    <location>
        <begin position="343"/>
        <end position="375"/>
    </location>
</feature>
<reference evidence="6" key="1">
    <citation type="submission" date="2022-01" db="EMBL/GenBank/DDBJ databases">
        <authorList>
            <person name="Braso-Vives M."/>
        </authorList>
    </citation>
    <scope>NUCLEOTIDE SEQUENCE</scope>
</reference>
<dbReference type="InterPro" id="IPR036770">
    <property type="entry name" value="Ankyrin_rpt-contain_sf"/>
</dbReference>
<keyword evidence="2 3" id="KW-0040">ANK repeat</keyword>
<dbReference type="InterPro" id="IPR000488">
    <property type="entry name" value="Death_dom"/>
</dbReference>
<dbReference type="PANTHER" id="PTHR24193:SF122">
    <property type="entry name" value="ANKYRIN REPEAT DOMAIN-CONTAINING PROTEIN 23"/>
    <property type="match status" value="1"/>
</dbReference>
<dbReference type="Pfam" id="PF00023">
    <property type="entry name" value="Ank"/>
    <property type="match status" value="1"/>
</dbReference>
<dbReference type="Gene3D" id="1.10.533.10">
    <property type="entry name" value="Death Domain, Fas"/>
    <property type="match status" value="1"/>
</dbReference>
<sequence length="754" mass="84377">MSAPPGSSNDEILKWKTDNLLRSGEENHPYQPGNDPGRRPVMPVPMRPPKQKSWGKMRKNITSGPDNSMWLFWKKEGKTEEGADSMTRQEKELHQAARKNDIKRVQALLSSGVNVNAGNQVDRTALHWAAGNGNTEIVKMLSSHDANIDGEDKYGMTALLWAAWFGYRNTVGALVFSGANATCENKQGLNILHCAAQNGHVDVIQFILEDLESFDLNGKDKNGKTAFHIGAEHGKLEPVEYLIGAGCDVNARSKDGSTAVHYASKNGHPEVLTKIIQAGAEVNERDKDGKTPLHLSAEEGWIDIAEILLDNNADVNADAHKCKPGAHPKREFVPGQKPVDVKKEVSPLHMAAQNGHPRVSKILIDYGADVDSMNHHHMTPLHLAAQSNWYDVCRLLIESGCDINAINARTQTPIHLASENGLNDVCEMLLKAGAKMDIPDKQGKNPLGVAARGEHIAIVDMMIKAERYFEMRKGLPEDQEEYEEFYEDELFAYLEEDEDGYSDEYSDYEDDDEFEDELVDELDKGGKAEGNQVDGKDKLTPNSPDRKESETGSSRASDTSGYRSGSATRLRRRSHNLDGEDFDEESADLNGHDPYSVPSDDFKDEEEFSEGEEFSGTYVSEDSVTIKAPQKSRLKKVSFRQDRSSETQHIRNICFKLATKYLKSNEWKRLARIWKFSEGHIKAIEHQYAGTNSYREHGYRMLLIWLHGECIARNNPIKGIYEALLTIDRRKLADDIRRKANAEASQSPRKCAVS</sequence>
<feature type="compositionally biased region" description="Polar residues" evidence="4">
    <location>
        <begin position="551"/>
        <end position="567"/>
    </location>
</feature>
<feature type="region of interest" description="Disordered" evidence="4">
    <location>
        <begin position="525"/>
        <end position="616"/>
    </location>
</feature>
<dbReference type="SUPFAM" id="SSF48403">
    <property type="entry name" value="Ankyrin repeat"/>
    <property type="match status" value="2"/>
</dbReference>
<dbReference type="PROSITE" id="PS50088">
    <property type="entry name" value="ANK_REPEAT"/>
    <property type="match status" value="9"/>
</dbReference>
<feature type="repeat" description="ANK" evidence="3">
    <location>
        <begin position="187"/>
        <end position="219"/>
    </location>
</feature>
<dbReference type="PROSITE" id="PS50017">
    <property type="entry name" value="DEATH_DOMAIN"/>
    <property type="match status" value="1"/>
</dbReference>
<dbReference type="AlphaFoldDB" id="A0A8K0ENQ2"/>
<feature type="region of interest" description="Disordered" evidence="4">
    <location>
        <begin position="1"/>
        <end position="57"/>
    </location>
</feature>
<dbReference type="OrthoDB" id="448455at2759"/>
<feature type="repeat" description="ANK" evidence="3">
    <location>
        <begin position="121"/>
        <end position="153"/>
    </location>
</feature>
<evidence type="ECO:0000256" key="2">
    <source>
        <dbReference type="ARBA" id="ARBA00023043"/>
    </source>
</evidence>
<dbReference type="Gene3D" id="1.25.40.20">
    <property type="entry name" value="Ankyrin repeat-containing domain"/>
    <property type="match status" value="3"/>
</dbReference>
<dbReference type="CDD" id="cd01670">
    <property type="entry name" value="Death"/>
    <property type="match status" value="1"/>
</dbReference>
<dbReference type="InterPro" id="IPR011029">
    <property type="entry name" value="DEATH-like_dom_sf"/>
</dbReference>
<evidence type="ECO:0000256" key="3">
    <source>
        <dbReference type="PROSITE-ProRule" id="PRU00023"/>
    </source>
</evidence>
<dbReference type="GO" id="GO:0000976">
    <property type="term" value="F:transcription cis-regulatory region binding"/>
    <property type="evidence" value="ECO:0007669"/>
    <property type="project" value="TreeGrafter"/>
</dbReference>
<dbReference type="InterPro" id="IPR002110">
    <property type="entry name" value="Ankyrin_rpt"/>
</dbReference>
<dbReference type="SUPFAM" id="SSF47986">
    <property type="entry name" value="DEATH domain"/>
    <property type="match status" value="1"/>
</dbReference>
<organism evidence="6 7">
    <name type="scientific">Branchiostoma lanceolatum</name>
    <name type="common">Common lancelet</name>
    <name type="synonym">Amphioxus lanceolatum</name>
    <dbReference type="NCBI Taxonomy" id="7740"/>
    <lineage>
        <taxon>Eukaryota</taxon>
        <taxon>Metazoa</taxon>
        <taxon>Chordata</taxon>
        <taxon>Cephalochordata</taxon>
        <taxon>Leptocardii</taxon>
        <taxon>Amphioxiformes</taxon>
        <taxon>Branchiostomatidae</taxon>
        <taxon>Branchiostoma</taxon>
    </lineage>
</organism>
<evidence type="ECO:0000313" key="6">
    <source>
        <dbReference type="EMBL" id="CAH1255369.1"/>
    </source>
</evidence>
<feature type="compositionally biased region" description="Polar residues" evidence="4">
    <location>
        <begin position="1"/>
        <end position="10"/>
    </location>
</feature>
<feature type="compositionally biased region" description="Basic and acidic residues" evidence="4">
    <location>
        <begin position="11"/>
        <end position="28"/>
    </location>
</feature>
<dbReference type="GO" id="GO:0007165">
    <property type="term" value="P:signal transduction"/>
    <property type="evidence" value="ECO:0007669"/>
    <property type="project" value="InterPro"/>
</dbReference>
<protein>
    <submittedName>
        <fullName evidence="6">ANKDD1A protein</fullName>
    </submittedName>
</protein>
<dbReference type="GO" id="GO:0005634">
    <property type="term" value="C:nucleus"/>
    <property type="evidence" value="ECO:0007669"/>
    <property type="project" value="TreeGrafter"/>
</dbReference>
<dbReference type="Pfam" id="PF12796">
    <property type="entry name" value="Ank_2"/>
    <property type="match status" value="4"/>
</dbReference>
<evidence type="ECO:0000259" key="5">
    <source>
        <dbReference type="PROSITE" id="PS50017"/>
    </source>
</evidence>
<evidence type="ECO:0000256" key="4">
    <source>
        <dbReference type="SAM" id="MobiDB-lite"/>
    </source>
</evidence>
<dbReference type="GO" id="GO:0045944">
    <property type="term" value="P:positive regulation of transcription by RNA polymerase II"/>
    <property type="evidence" value="ECO:0007669"/>
    <property type="project" value="TreeGrafter"/>
</dbReference>
<name>A0A8K0ENQ2_BRALA</name>
<proteinExistence type="predicted"/>
<keyword evidence="1" id="KW-0677">Repeat</keyword>
<dbReference type="PRINTS" id="PR01415">
    <property type="entry name" value="ANKYRIN"/>
</dbReference>
<feature type="repeat" description="ANK" evidence="3">
    <location>
        <begin position="255"/>
        <end position="287"/>
    </location>
</feature>
<feature type="repeat" description="ANK" evidence="3">
    <location>
        <begin position="88"/>
        <end position="120"/>
    </location>
</feature>
<dbReference type="InterPro" id="IPR050663">
    <property type="entry name" value="Ankyrin-SOCS_Box"/>
</dbReference>
<dbReference type="Proteomes" id="UP000838412">
    <property type="component" value="Chromosome 2"/>
</dbReference>
<evidence type="ECO:0000256" key="1">
    <source>
        <dbReference type="ARBA" id="ARBA00022737"/>
    </source>
</evidence>
<feature type="repeat" description="ANK" evidence="3">
    <location>
        <begin position="222"/>
        <end position="254"/>
    </location>
</feature>
<dbReference type="EMBL" id="OV696687">
    <property type="protein sequence ID" value="CAH1255369.1"/>
    <property type="molecule type" value="Genomic_DNA"/>
</dbReference>
<evidence type="ECO:0000313" key="7">
    <source>
        <dbReference type="Proteomes" id="UP000838412"/>
    </source>
</evidence>
<feature type="domain" description="Death" evidence="5">
    <location>
        <begin position="666"/>
        <end position="740"/>
    </location>
</feature>
<gene>
    <name evidence="6" type="primary">ANKDD1A</name>
    <name evidence="6" type="ORF">BLAG_LOCUS14452</name>
</gene>
<feature type="compositionally biased region" description="Basic and acidic residues" evidence="4">
    <location>
        <begin position="534"/>
        <end position="550"/>
    </location>
</feature>
<feature type="repeat" description="ANK" evidence="3">
    <location>
        <begin position="376"/>
        <end position="408"/>
    </location>
</feature>
<dbReference type="SMART" id="SM00248">
    <property type="entry name" value="ANK"/>
    <property type="match status" value="11"/>
</dbReference>
<keyword evidence="7" id="KW-1185">Reference proteome</keyword>